<dbReference type="Proteomes" id="UP000263900">
    <property type="component" value="Chromosome"/>
</dbReference>
<reference evidence="1 2" key="1">
    <citation type="submission" date="2018-09" db="EMBL/GenBank/DDBJ databases">
        <title>Genome sequencing of strain 6GH32-13.</title>
        <authorList>
            <person name="Weon H.-Y."/>
            <person name="Heo J."/>
            <person name="Kwon S.-W."/>
        </authorList>
    </citation>
    <scope>NUCLEOTIDE SEQUENCE [LARGE SCALE GENOMIC DNA]</scope>
    <source>
        <strain evidence="1 2">5GH32-13</strain>
    </source>
</reference>
<dbReference type="RefSeq" id="WP_119051089.1">
    <property type="nucleotide sequence ID" value="NZ_CP032157.1"/>
</dbReference>
<keyword evidence="2" id="KW-1185">Reference proteome</keyword>
<evidence type="ECO:0008006" key="3">
    <source>
        <dbReference type="Google" id="ProtNLM"/>
    </source>
</evidence>
<name>A0A3B7MM45_9BACT</name>
<accession>A0A3B7MM45</accession>
<evidence type="ECO:0000313" key="1">
    <source>
        <dbReference type="EMBL" id="AXY75208.1"/>
    </source>
</evidence>
<dbReference type="PROSITE" id="PS51257">
    <property type="entry name" value="PROKAR_LIPOPROTEIN"/>
    <property type="match status" value="1"/>
</dbReference>
<organism evidence="1 2">
    <name type="scientific">Paraflavitalea soli</name>
    <dbReference type="NCBI Taxonomy" id="2315862"/>
    <lineage>
        <taxon>Bacteria</taxon>
        <taxon>Pseudomonadati</taxon>
        <taxon>Bacteroidota</taxon>
        <taxon>Chitinophagia</taxon>
        <taxon>Chitinophagales</taxon>
        <taxon>Chitinophagaceae</taxon>
        <taxon>Paraflavitalea</taxon>
    </lineage>
</organism>
<dbReference type="EMBL" id="CP032157">
    <property type="protein sequence ID" value="AXY75208.1"/>
    <property type="molecule type" value="Genomic_DNA"/>
</dbReference>
<evidence type="ECO:0000313" key="2">
    <source>
        <dbReference type="Proteomes" id="UP000263900"/>
    </source>
</evidence>
<dbReference type="OrthoDB" id="671545at2"/>
<proteinExistence type="predicted"/>
<sequence>MKTLSIFLFVIAIIACGKGKKLEKIDLITSPGLQDSVFNGLLATTNFGIPEDKLADSLTFLLLPMHASCPACRNKTIDSIMKHQNNLLERHYIIISANGGLKTINSYFKDRKGQLPTIPHRLFLDSTALASKNNLYDDNPLIYYTYNKKAYKKITAIPITVKEDLREFFSGYRLKQEEQ</sequence>
<dbReference type="KEGG" id="pseg:D3H65_14990"/>
<protein>
    <recommendedName>
        <fullName evidence="3">Redoxin domain-containing protein</fullName>
    </recommendedName>
</protein>
<gene>
    <name evidence="1" type="ORF">D3H65_14990</name>
</gene>
<dbReference type="AlphaFoldDB" id="A0A3B7MM45"/>